<protein>
    <recommendedName>
        <fullName evidence="10">1,4-alpha-glucan branching enzyme GlgB</fullName>
        <ecNumber evidence="10">2.4.1.18</ecNumber>
    </recommendedName>
    <alternativeName>
        <fullName evidence="10">1,4-alpha-D-glucan:1,4-alpha-D-glucan 6-glucosyl-transferase</fullName>
    </alternativeName>
    <alternativeName>
        <fullName evidence="10">Alpha-(1-&gt;4)-glucan branching enzyme</fullName>
    </alternativeName>
    <alternativeName>
        <fullName evidence="10">Glycogen branching enzyme</fullName>
        <shortName evidence="10">BE</shortName>
    </alternativeName>
</protein>
<dbReference type="GO" id="GO:0005978">
    <property type="term" value="P:glycogen biosynthetic process"/>
    <property type="evidence" value="ECO:0007669"/>
    <property type="project" value="UniProtKB-UniRule"/>
</dbReference>
<sequence length="731" mass="83198">MLLTRDELESLIHARHRSPHQLLGMHPLGDGSGVVVRAFLPNAAKVRIEPTHEKNKPSFELQQLDPAGLYEGTTKGAKHVYAYDLVITDYQGGVRRTRDPYSFLPTVGESDLYLFGKGDERRIYEKLGAQLRTVDGVHGTSFAVWAPNAQRVSVVGDFNGWDGRYYPMRLLGASGVWELFVPGVGEGAHYKYEIQNIHGQVVLKADPYGFFFESAPKNASIVWNNKKFKWTDGEWLKKRREQNVLRAPMSIYEVHIGSWKKKSVAESFSYRELAGMLVSYVKQMGFTHVEFLPVSEHAYYPSWGYQVTGFYSPTARFGTPDDFQYLVNALHEAGIGVLVDWVPAHFPRDEWALAKFDGTALYEHQDPRQGAHQDWGTLIFNYGRHEVCNFLTANALFWCERFHIDGLRVDAVASMLYLDYSRKEGEWVPNQFGGRENLDAVEFLRKFNYLTHTECPGVVTIAEESTAWPLVTRPPYLGGLGFSLKWNMGWMHDTLNYFMRDPIHRKYHQNDLTFAMLYHFNENFVLPLSHDEVVHGKGSLLGRMPGDDWQKFANLRVLLGYQWTFPGKPLLFMGCEFGQRAEWNANSGLDWWLLGAGPFHAGLQRFVEDLNKLYVAEAGLWESDYDVSGFYWIDCTDQNNSIMSFVRQNQSRTSELVVIMNLTPVPRPSYRIGLPRGGVWREVLNSDASIYGGSNMGNLGGVSAEDYQVHGQPHSAEFVLPPMSILVFKSG</sequence>
<evidence type="ECO:0000259" key="12">
    <source>
        <dbReference type="SMART" id="SM00642"/>
    </source>
</evidence>
<dbReference type="PANTHER" id="PTHR43651:SF3">
    <property type="entry name" value="1,4-ALPHA-GLUCAN-BRANCHING ENZYME"/>
    <property type="match status" value="1"/>
</dbReference>
<dbReference type="InterPro" id="IPR006047">
    <property type="entry name" value="GH13_cat_dom"/>
</dbReference>
<keyword evidence="7 10" id="KW-0808">Transferase</keyword>
<feature type="domain" description="Glycosyl hydrolase family 13 catalytic" evidence="12">
    <location>
        <begin position="253"/>
        <end position="600"/>
    </location>
</feature>
<evidence type="ECO:0000256" key="3">
    <source>
        <dbReference type="ARBA" id="ARBA00004964"/>
    </source>
</evidence>
<dbReference type="InterPro" id="IPR044143">
    <property type="entry name" value="GlgB_N_E_set_prok"/>
</dbReference>
<dbReference type="Proteomes" id="UP000003688">
    <property type="component" value="Unassembled WGS sequence"/>
</dbReference>
<dbReference type="InterPro" id="IPR017853">
    <property type="entry name" value="GH"/>
</dbReference>
<dbReference type="InterPro" id="IPR004193">
    <property type="entry name" value="Glyco_hydro_13_N"/>
</dbReference>
<dbReference type="Gene3D" id="3.20.20.80">
    <property type="entry name" value="Glycosidases"/>
    <property type="match status" value="1"/>
</dbReference>
<dbReference type="FunFam" id="2.60.40.1180:FF:000002">
    <property type="entry name" value="1,4-alpha-glucan branching enzyme GlgB"/>
    <property type="match status" value="1"/>
</dbReference>
<dbReference type="InterPro" id="IPR037439">
    <property type="entry name" value="Branching_enzy"/>
</dbReference>
<dbReference type="SUPFAM" id="SSF51011">
    <property type="entry name" value="Glycosyl hydrolase domain"/>
    <property type="match status" value="1"/>
</dbReference>
<evidence type="ECO:0000313" key="14">
    <source>
        <dbReference type="Proteomes" id="UP000003688"/>
    </source>
</evidence>
<comment type="catalytic activity">
    <reaction evidence="1 10">
        <text>Transfers a segment of a (1-&gt;4)-alpha-D-glucan chain to a primary hydroxy group in a similar glucan chain.</text>
        <dbReference type="EC" id="2.4.1.18"/>
    </reaction>
</comment>
<dbReference type="InterPro" id="IPR054169">
    <property type="entry name" value="GlgB_N"/>
</dbReference>
<keyword evidence="9 10" id="KW-0119">Carbohydrate metabolism</keyword>
<comment type="caution">
    <text evidence="13">The sequence shown here is derived from an EMBL/GenBank/DDBJ whole genome shotgun (WGS) entry which is preliminary data.</text>
</comment>
<comment type="similarity">
    <text evidence="4 10">Belongs to the glycosyl hydrolase 13 family. GlgB subfamily.</text>
</comment>
<dbReference type="PANTHER" id="PTHR43651">
    <property type="entry name" value="1,4-ALPHA-GLUCAN-BRANCHING ENZYME"/>
    <property type="match status" value="1"/>
</dbReference>
<dbReference type="FunFam" id="2.60.40.10:FF:000169">
    <property type="entry name" value="1,4-alpha-glucan branching enzyme GlgB"/>
    <property type="match status" value="1"/>
</dbReference>
<dbReference type="EC" id="2.4.1.18" evidence="10"/>
<keyword evidence="5 10" id="KW-0321">Glycogen metabolism</keyword>
<dbReference type="Pfam" id="PF02806">
    <property type="entry name" value="Alpha-amylase_C"/>
    <property type="match status" value="1"/>
</dbReference>
<dbReference type="NCBIfam" id="NF008967">
    <property type="entry name" value="PRK12313.1"/>
    <property type="match status" value="1"/>
</dbReference>
<proteinExistence type="inferred from homology"/>
<dbReference type="GO" id="GO:0005829">
    <property type="term" value="C:cytosol"/>
    <property type="evidence" value="ECO:0007669"/>
    <property type="project" value="TreeGrafter"/>
</dbReference>
<dbReference type="Pfam" id="PF02922">
    <property type="entry name" value="CBM_48"/>
    <property type="match status" value="1"/>
</dbReference>
<dbReference type="SMART" id="SM00642">
    <property type="entry name" value="Aamy"/>
    <property type="match status" value="1"/>
</dbReference>
<dbReference type="GO" id="GO:0003844">
    <property type="term" value="F:1,4-alpha-glucan branching enzyme activity"/>
    <property type="evidence" value="ECO:0007669"/>
    <property type="project" value="UniProtKB-UniRule"/>
</dbReference>
<evidence type="ECO:0000256" key="1">
    <source>
        <dbReference type="ARBA" id="ARBA00000826"/>
    </source>
</evidence>
<dbReference type="FunFam" id="3.20.20.80:FF:000003">
    <property type="entry name" value="1,4-alpha-glucan branching enzyme GlgB"/>
    <property type="match status" value="1"/>
</dbReference>
<dbReference type="STRING" id="320771.Cflav_PD4182"/>
<dbReference type="InterPro" id="IPR006048">
    <property type="entry name" value="A-amylase/branching_C"/>
</dbReference>
<dbReference type="UniPathway" id="UPA00164"/>
<evidence type="ECO:0000256" key="5">
    <source>
        <dbReference type="ARBA" id="ARBA00022600"/>
    </source>
</evidence>
<keyword evidence="8 10" id="KW-0320">Glycogen biosynthesis</keyword>
<feature type="active site" description="Nucleophile" evidence="10 11">
    <location>
        <position position="410"/>
    </location>
</feature>
<comment type="function">
    <text evidence="2 10">Catalyzes the formation of the alpha-1,6-glucosidic linkages in glycogen by scission of a 1,4-alpha-linked oligosaccharide from growing alpha-1,4-glucan chains and the subsequent attachment of the oligosaccharide to the alpha-1,6 position.</text>
</comment>
<dbReference type="OrthoDB" id="9800174at2"/>
<dbReference type="PIRSF" id="PIRSF000463">
    <property type="entry name" value="GlgB"/>
    <property type="match status" value="1"/>
</dbReference>
<dbReference type="Gene3D" id="2.60.40.1180">
    <property type="entry name" value="Golgi alpha-mannosidase II"/>
    <property type="match status" value="1"/>
</dbReference>
<evidence type="ECO:0000313" key="13">
    <source>
        <dbReference type="EMBL" id="EEF61504.1"/>
    </source>
</evidence>
<dbReference type="InterPro" id="IPR013780">
    <property type="entry name" value="Glyco_hydro_b"/>
</dbReference>
<organism evidence="13 14">
    <name type="scientific">Pedosphaera parvula (strain Ellin514)</name>
    <dbReference type="NCBI Taxonomy" id="320771"/>
    <lineage>
        <taxon>Bacteria</taxon>
        <taxon>Pseudomonadati</taxon>
        <taxon>Verrucomicrobiota</taxon>
        <taxon>Pedosphaerae</taxon>
        <taxon>Pedosphaerales</taxon>
        <taxon>Pedosphaeraceae</taxon>
        <taxon>Pedosphaera</taxon>
    </lineage>
</organism>
<dbReference type="CDD" id="cd11322">
    <property type="entry name" value="AmyAc_Glg_BE"/>
    <property type="match status" value="1"/>
</dbReference>
<dbReference type="SUPFAM" id="SSF51445">
    <property type="entry name" value="(Trans)glycosidases"/>
    <property type="match status" value="1"/>
</dbReference>
<keyword evidence="14" id="KW-1185">Reference proteome</keyword>
<dbReference type="GO" id="GO:0043169">
    <property type="term" value="F:cation binding"/>
    <property type="evidence" value="ECO:0007669"/>
    <property type="project" value="InterPro"/>
</dbReference>
<feature type="active site" description="Proton donor" evidence="10 11">
    <location>
        <position position="463"/>
    </location>
</feature>
<dbReference type="InterPro" id="IPR013783">
    <property type="entry name" value="Ig-like_fold"/>
</dbReference>
<comment type="subunit">
    <text evidence="10">Monomer.</text>
</comment>
<dbReference type="RefSeq" id="WP_007414396.1">
    <property type="nucleotide sequence ID" value="NZ_ABOX02000009.1"/>
</dbReference>
<dbReference type="CDD" id="cd02855">
    <property type="entry name" value="E_set_GBE_prok_N"/>
    <property type="match status" value="1"/>
</dbReference>
<evidence type="ECO:0000256" key="6">
    <source>
        <dbReference type="ARBA" id="ARBA00022676"/>
    </source>
</evidence>
<evidence type="ECO:0000256" key="11">
    <source>
        <dbReference type="PIRSR" id="PIRSR000463-1"/>
    </source>
</evidence>
<dbReference type="GO" id="GO:0004553">
    <property type="term" value="F:hydrolase activity, hydrolyzing O-glycosyl compounds"/>
    <property type="evidence" value="ECO:0007669"/>
    <property type="project" value="InterPro"/>
</dbReference>
<evidence type="ECO:0000256" key="7">
    <source>
        <dbReference type="ARBA" id="ARBA00022679"/>
    </source>
</evidence>
<dbReference type="NCBIfam" id="TIGR01515">
    <property type="entry name" value="branching_enzym"/>
    <property type="match status" value="1"/>
</dbReference>
<dbReference type="NCBIfam" id="NF003811">
    <property type="entry name" value="PRK05402.1"/>
    <property type="match status" value="1"/>
</dbReference>
<evidence type="ECO:0000256" key="10">
    <source>
        <dbReference type="HAMAP-Rule" id="MF_00685"/>
    </source>
</evidence>
<dbReference type="InterPro" id="IPR006407">
    <property type="entry name" value="GlgB"/>
</dbReference>
<name>B9XF06_PEDPL</name>
<dbReference type="Gene3D" id="2.60.40.10">
    <property type="entry name" value="Immunoglobulins"/>
    <property type="match status" value="2"/>
</dbReference>
<evidence type="ECO:0000256" key="4">
    <source>
        <dbReference type="ARBA" id="ARBA00009000"/>
    </source>
</evidence>
<dbReference type="Pfam" id="PF00128">
    <property type="entry name" value="Alpha-amylase"/>
    <property type="match status" value="1"/>
</dbReference>
<accession>B9XF06</accession>
<evidence type="ECO:0000256" key="2">
    <source>
        <dbReference type="ARBA" id="ARBA00002953"/>
    </source>
</evidence>
<dbReference type="HAMAP" id="MF_00685">
    <property type="entry name" value="GlgB"/>
    <property type="match status" value="1"/>
</dbReference>
<gene>
    <name evidence="10" type="primary">glgB</name>
    <name evidence="13" type="ORF">Cflav_PD4182</name>
</gene>
<evidence type="ECO:0000256" key="8">
    <source>
        <dbReference type="ARBA" id="ARBA00023056"/>
    </source>
</evidence>
<dbReference type="AlphaFoldDB" id="B9XF06"/>
<dbReference type="InterPro" id="IPR014756">
    <property type="entry name" value="Ig_E-set"/>
</dbReference>
<evidence type="ECO:0000256" key="9">
    <source>
        <dbReference type="ARBA" id="ARBA00023277"/>
    </source>
</evidence>
<keyword evidence="6 10" id="KW-0328">Glycosyltransferase</keyword>
<dbReference type="Pfam" id="PF22019">
    <property type="entry name" value="GlgB_N"/>
    <property type="match status" value="1"/>
</dbReference>
<reference evidence="13 14" key="1">
    <citation type="journal article" date="2011" name="J. Bacteriol.">
        <title>Genome sequence of 'Pedosphaera parvula' Ellin514, an aerobic Verrucomicrobial isolate from pasture soil.</title>
        <authorList>
            <person name="Kant R."/>
            <person name="van Passel M.W."/>
            <person name="Sangwan P."/>
            <person name="Palva A."/>
            <person name="Lucas S."/>
            <person name="Copeland A."/>
            <person name="Lapidus A."/>
            <person name="Glavina Del Rio T."/>
            <person name="Dalin E."/>
            <person name="Tice H."/>
            <person name="Bruce D."/>
            <person name="Goodwin L."/>
            <person name="Pitluck S."/>
            <person name="Chertkov O."/>
            <person name="Larimer F.W."/>
            <person name="Land M.L."/>
            <person name="Hauser L."/>
            <person name="Brettin T.S."/>
            <person name="Detter J.C."/>
            <person name="Han S."/>
            <person name="de Vos W.M."/>
            <person name="Janssen P.H."/>
            <person name="Smidt H."/>
        </authorList>
    </citation>
    <scope>NUCLEOTIDE SEQUENCE [LARGE SCALE GENOMIC DNA]</scope>
    <source>
        <strain evidence="13 14">Ellin514</strain>
    </source>
</reference>
<dbReference type="SUPFAM" id="SSF81296">
    <property type="entry name" value="E set domains"/>
    <property type="match status" value="2"/>
</dbReference>
<comment type="pathway">
    <text evidence="3 10">Glycan biosynthesis; glycogen biosynthesis.</text>
</comment>
<dbReference type="EMBL" id="ABOX02000009">
    <property type="protein sequence ID" value="EEF61504.1"/>
    <property type="molecule type" value="Genomic_DNA"/>
</dbReference>